<keyword evidence="2" id="KW-0812">Transmembrane</keyword>
<accession>A0A9W8A551</accession>
<evidence type="ECO:0008006" key="5">
    <source>
        <dbReference type="Google" id="ProtNLM"/>
    </source>
</evidence>
<keyword evidence="4" id="KW-1185">Reference proteome</keyword>
<feature type="region of interest" description="Disordered" evidence="1">
    <location>
        <begin position="86"/>
        <end position="129"/>
    </location>
</feature>
<organism evidence="3 4">
    <name type="scientific">Tieghemiomyces parasiticus</name>
    <dbReference type="NCBI Taxonomy" id="78921"/>
    <lineage>
        <taxon>Eukaryota</taxon>
        <taxon>Fungi</taxon>
        <taxon>Fungi incertae sedis</taxon>
        <taxon>Zoopagomycota</taxon>
        <taxon>Kickxellomycotina</taxon>
        <taxon>Dimargaritomycetes</taxon>
        <taxon>Dimargaritales</taxon>
        <taxon>Dimargaritaceae</taxon>
        <taxon>Tieghemiomyces</taxon>
    </lineage>
</organism>
<reference evidence="3" key="1">
    <citation type="submission" date="2022-07" db="EMBL/GenBank/DDBJ databases">
        <title>Phylogenomic reconstructions and comparative analyses of Kickxellomycotina fungi.</title>
        <authorList>
            <person name="Reynolds N.K."/>
            <person name="Stajich J.E."/>
            <person name="Barry K."/>
            <person name="Grigoriev I.V."/>
            <person name="Crous P."/>
            <person name="Smith M.E."/>
        </authorList>
    </citation>
    <scope>NUCLEOTIDE SEQUENCE</scope>
    <source>
        <strain evidence="3">RSA 861</strain>
    </source>
</reference>
<feature type="compositionally biased region" description="Low complexity" evidence="1">
    <location>
        <begin position="92"/>
        <end position="109"/>
    </location>
</feature>
<dbReference type="EMBL" id="JANBPT010000349">
    <property type="protein sequence ID" value="KAJ1923182.1"/>
    <property type="molecule type" value="Genomic_DNA"/>
</dbReference>
<feature type="compositionally biased region" description="Basic and acidic residues" evidence="1">
    <location>
        <begin position="114"/>
        <end position="129"/>
    </location>
</feature>
<dbReference type="AlphaFoldDB" id="A0A9W8A551"/>
<keyword evidence="2" id="KW-0472">Membrane</keyword>
<feature type="transmembrane region" description="Helical" evidence="2">
    <location>
        <begin position="264"/>
        <end position="283"/>
    </location>
</feature>
<feature type="transmembrane region" description="Helical" evidence="2">
    <location>
        <begin position="222"/>
        <end position="252"/>
    </location>
</feature>
<keyword evidence="2" id="KW-1133">Transmembrane helix</keyword>
<name>A0A9W8A551_9FUNG</name>
<feature type="region of interest" description="Disordered" evidence="1">
    <location>
        <begin position="1"/>
        <end position="24"/>
    </location>
</feature>
<protein>
    <recommendedName>
        <fullName evidence="5">DUF2470 domain-containing protein</fullName>
    </recommendedName>
</protein>
<sequence length="293" mass="31690">MPRSRRQPTSPTDHPGRDADSSADPIAANASHLLPALNQRYEPTLAVLCRYYGKAALVSAPRIVDISAGSCVLTYREAVPGPAPAMPPIKTAAQSPPSSVSASAAENPSLAGDLDTRPHDGQDPLVGDHQEPHKINIAFKRRLHDEKELGQAFNELFDEARVGIITHQLHQVPADKMIPFRMPNLTVLTVMGLSITLMLYLLWSVAPVYPLNLLQDYVTPRIIHACAVFALAVHIFEASAAAMTCTVVGLLAPGYLPKSVGAKYIVGTFLFGFPFLRNLIGAVKDSLQDEETE</sequence>
<evidence type="ECO:0000313" key="3">
    <source>
        <dbReference type="EMBL" id="KAJ1923182.1"/>
    </source>
</evidence>
<evidence type="ECO:0000256" key="1">
    <source>
        <dbReference type="SAM" id="MobiDB-lite"/>
    </source>
</evidence>
<proteinExistence type="predicted"/>
<comment type="caution">
    <text evidence="3">The sequence shown here is derived from an EMBL/GenBank/DDBJ whole genome shotgun (WGS) entry which is preliminary data.</text>
</comment>
<dbReference type="InterPro" id="IPR028110">
    <property type="entry name" value="TMEM254"/>
</dbReference>
<evidence type="ECO:0000256" key="2">
    <source>
        <dbReference type="SAM" id="Phobius"/>
    </source>
</evidence>
<dbReference type="OrthoDB" id="5553410at2759"/>
<feature type="transmembrane region" description="Helical" evidence="2">
    <location>
        <begin position="185"/>
        <end position="202"/>
    </location>
</feature>
<evidence type="ECO:0000313" key="4">
    <source>
        <dbReference type="Proteomes" id="UP001150569"/>
    </source>
</evidence>
<dbReference type="Proteomes" id="UP001150569">
    <property type="component" value="Unassembled WGS sequence"/>
</dbReference>
<gene>
    <name evidence="3" type="ORF">IWQ60_006037</name>
</gene>
<dbReference type="Pfam" id="PF14934">
    <property type="entry name" value="TMEM254"/>
    <property type="match status" value="1"/>
</dbReference>